<protein>
    <submittedName>
        <fullName evidence="1">Unannotated protein</fullName>
    </submittedName>
</protein>
<evidence type="ECO:0000313" key="1">
    <source>
        <dbReference type="EMBL" id="CAB4576768.1"/>
    </source>
</evidence>
<name>A0A6J6EVG5_9ZZZZ</name>
<organism evidence="1">
    <name type="scientific">freshwater metagenome</name>
    <dbReference type="NCBI Taxonomy" id="449393"/>
    <lineage>
        <taxon>unclassified sequences</taxon>
        <taxon>metagenomes</taxon>
        <taxon>ecological metagenomes</taxon>
    </lineage>
</organism>
<reference evidence="1" key="1">
    <citation type="submission" date="2020-05" db="EMBL/GenBank/DDBJ databases">
        <authorList>
            <person name="Chiriac C."/>
            <person name="Salcher M."/>
            <person name="Ghai R."/>
            <person name="Kavagutti S V."/>
        </authorList>
    </citation>
    <scope>NUCLEOTIDE SEQUENCE</scope>
</reference>
<proteinExistence type="predicted"/>
<dbReference type="EMBL" id="CAEZTV010000026">
    <property type="protein sequence ID" value="CAB4576768.1"/>
    <property type="molecule type" value="Genomic_DNA"/>
</dbReference>
<accession>A0A6J6EVG5</accession>
<gene>
    <name evidence="1" type="ORF">UFOPK1747_00298</name>
</gene>
<dbReference type="AlphaFoldDB" id="A0A6J6EVG5"/>
<sequence length="42" mass="4393">MIIAFSGEVVNDQQVKIGHLFALSFSIYLNVIKAPAGLSSGG</sequence>